<feature type="binding site" evidence="11">
    <location>
        <position position="136"/>
    </location>
    <ligand>
        <name>ATP</name>
        <dbReference type="ChEBI" id="CHEBI:30616"/>
    </ligand>
</feature>
<evidence type="ECO:0000256" key="2">
    <source>
        <dbReference type="ARBA" id="ARBA00001946"/>
    </source>
</evidence>
<dbReference type="EC" id="2.7.1.50" evidence="11"/>
<dbReference type="GO" id="GO:0009228">
    <property type="term" value="P:thiamine biosynthetic process"/>
    <property type="evidence" value="ECO:0007669"/>
    <property type="project" value="UniProtKB-KW"/>
</dbReference>
<keyword evidence="13" id="KW-1185">Reference proteome</keyword>
<evidence type="ECO:0000256" key="1">
    <source>
        <dbReference type="ARBA" id="ARBA00001771"/>
    </source>
</evidence>
<evidence type="ECO:0000256" key="7">
    <source>
        <dbReference type="ARBA" id="ARBA00022777"/>
    </source>
</evidence>
<name>A0A919CPJ4_9PROT</name>
<dbReference type="EMBL" id="BMZS01000005">
    <property type="protein sequence ID" value="GHD50714.1"/>
    <property type="molecule type" value="Genomic_DNA"/>
</dbReference>
<keyword evidence="7 11" id="KW-0418">Kinase</keyword>
<dbReference type="GO" id="GO:0000287">
    <property type="term" value="F:magnesium ion binding"/>
    <property type="evidence" value="ECO:0007669"/>
    <property type="project" value="UniProtKB-UniRule"/>
</dbReference>
<keyword evidence="9 11" id="KW-0460">Magnesium</keyword>
<comment type="caution">
    <text evidence="12">The sequence shown here is derived from an EMBL/GenBank/DDBJ whole genome shotgun (WGS) entry which is preliminary data.</text>
</comment>
<gene>
    <name evidence="11 12" type="primary">thiM</name>
    <name evidence="12" type="ORF">GCM10017083_24310</name>
</gene>
<evidence type="ECO:0000313" key="12">
    <source>
        <dbReference type="EMBL" id="GHD50714.1"/>
    </source>
</evidence>
<keyword evidence="4 11" id="KW-0808">Transferase</keyword>
<proteinExistence type="inferred from homology"/>
<dbReference type="Gene3D" id="3.40.1190.20">
    <property type="match status" value="1"/>
</dbReference>
<reference evidence="12" key="2">
    <citation type="submission" date="2020-09" db="EMBL/GenBank/DDBJ databases">
        <authorList>
            <person name="Sun Q."/>
            <person name="Kim S."/>
        </authorList>
    </citation>
    <scope>NUCLEOTIDE SEQUENCE</scope>
    <source>
        <strain evidence="12">KCTC 42651</strain>
    </source>
</reference>
<comment type="cofactor">
    <cofactor evidence="2 11">
        <name>Mg(2+)</name>
        <dbReference type="ChEBI" id="CHEBI:18420"/>
    </cofactor>
</comment>
<dbReference type="Pfam" id="PF02110">
    <property type="entry name" value="HK"/>
    <property type="match status" value="1"/>
</dbReference>
<dbReference type="InterPro" id="IPR000417">
    <property type="entry name" value="Hyethyz_kinase"/>
</dbReference>
<dbReference type="InterPro" id="IPR029056">
    <property type="entry name" value="Ribokinase-like"/>
</dbReference>
<feature type="binding site" evidence="11">
    <location>
        <position position="182"/>
    </location>
    <ligand>
        <name>ATP</name>
        <dbReference type="ChEBI" id="CHEBI:30616"/>
    </ligand>
</feature>
<evidence type="ECO:0000256" key="6">
    <source>
        <dbReference type="ARBA" id="ARBA00022741"/>
    </source>
</evidence>
<evidence type="ECO:0000256" key="3">
    <source>
        <dbReference type="ARBA" id="ARBA00004868"/>
    </source>
</evidence>
<evidence type="ECO:0000256" key="9">
    <source>
        <dbReference type="ARBA" id="ARBA00022842"/>
    </source>
</evidence>
<evidence type="ECO:0000256" key="4">
    <source>
        <dbReference type="ARBA" id="ARBA00022679"/>
    </source>
</evidence>
<keyword evidence="6 11" id="KW-0547">Nucleotide-binding</keyword>
<evidence type="ECO:0000256" key="11">
    <source>
        <dbReference type="HAMAP-Rule" id="MF_00228"/>
    </source>
</evidence>
<dbReference type="NCBIfam" id="TIGR00694">
    <property type="entry name" value="thiM"/>
    <property type="match status" value="1"/>
</dbReference>
<dbReference type="SUPFAM" id="SSF53613">
    <property type="entry name" value="Ribokinase-like"/>
    <property type="match status" value="1"/>
</dbReference>
<evidence type="ECO:0000256" key="10">
    <source>
        <dbReference type="ARBA" id="ARBA00022977"/>
    </source>
</evidence>
<dbReference type="Proteomes" id="UP000630353">
    <property type="component" value="Unassembled WGS sequence"/>
</dbReference>
<sequence length="280" mass="28301">MNEAATEATTMRTDAPDHRREAWATLQAVRDSGPLVHSVTNLVVTNLTANVLLALGASPAMVENIEEAGELAAAAGALVINLGSMSAARTEAMHAAALAADRAGTPWVLDPVAVGALSYRTGVARELLAHRPTAIRGNASEIASLAGGDGGGKGVDSTLDSGAVLDAARRLARDTGAVVAVTGRIDRVTDGDRTLAVENGHVLQTRVTGMGCSATAVIAACLAVSGPARLAATAYALALFGFSAERAARGAEGPASFQAGLIDSLYGLTEAQVLAGVRIR</sequence>
<keyword evidence="5 11" id="KW-0479">Metal-binding</keyword>
<dbReference type="CDD" id="cd01170">
    <property type="entry name" value="THZ_kinase"/>
    <property type="match status" value="1"/>
</dbReference>
<accession>A0A919CPJ4</accession>
<feature type="binding site" evidence="11">
    <location>
        <position position="209"/>
    </location>
    <ligand>
        <name>substrate</name>
    </ligand>
</feature>
<dbReference type="AlphaFoldDB" id="A0A919CPJ4"/>
<evidence type="ECO:0000256" key="5">
    <source>
        <dbReference type="ARBA" id="ARBA00022723"/>
    </source>
</evidence>
<evidence type="ECO:0000313" key="13">
    <source>
        <dbReference type="Proteomes" id="UP000630353"/>
    </source>
</evidence>
<comment type="similarity">
    <text evidence="11">Belongs to the Thz kinase family.</text>
</comment>
<dbReference type="RefSeq" id="WP_229837005.1">
    <property type="nucleotide sequence ID" value="NZ_BMZS01000005.1"/>
</dbReference>
<dbReference type="HAMAP" id="MF_00228">
    <property type="entry name" value="Thz_kinase"/>
    <property type="match status" value="1"/>
</dbReference>
<dbReference type="GO" id="GO:0004417">
    <property type="term" value="F:hydroxyethylthiazole kinase activity"/>
    <property type="evidence" value="ECO:0007669"/>
    <property type="project" value="UniProtKB-UniRule"/>
</dbReference>
<feature type="binding site" evidence="11">
    <location>
        <position position="61"/>
    </location>
    <ligand>
        <name>substrate</name>
    </ligand>
</feature>
<keyword evidence="10 11" id="KW-0784">Thiamine biosynthesis</keyword>
<protein>
    <recommendedName>
        <fullName evidence="11">Hydroxyethylthiazole kinase</fullName>
        <ecNumber evidence="11">2.7.1.50</ecNumber>
    </recommendedName>
    <alternativeName>
        <fullName evidence="11">4-methyl-5-beta-hydroxyethylthiazole kinase</fullName>
        <shortName evidence="11">TH kinase</shortName>
        <shortName evidence="11">Thz kinase</shortName>
    </alternativeName>
</protein>
<dbReference type="PRINTS" id="PR01099">
    <property type="entry name" value="HYETHTZKNASE"/>
</dbReference>
<dbReference type="GO" id="GO:0009229">
    <property type="term" value="P:thiamine diphosphate biosynthetic process"/>
    <property type="evidence" value="ECO:0007669"/>
    <property type="project" value="UniProtKB-UniRule"/>
</dbReference>
<keyword evidence="8 11" id="KW-0067">ATP-binding</keyword>
<dbReference type="PIRSF" id="PIRSF000513">
    <property type="entry name" value="Thz_kinase"/>
    <property type="match status" value="1"/>
</dbReference>
<comment type="catalytic activity">
    <reaction evidence="1 11">
        <text>5-(2-hydroxyethyl)-4-methylthiazole + ATP = 4-methyl-5-(2-phosphooxyethyl)-thiazole + ADP + H(+)</text>
        <dbReference type="Rhea" id="RHEA:24212"/>
        <dbReference type="ChEBI" id="CHEBI:15378"/>
        <dbReference type="ChEBI" id="CHEBI:17957"/>
        <dbReference type="ChEBI" id="CHEBI:30616"/>
        <dbReference type="ChEBI" id="CHEBI:58296"/>
        <dbReference type="ChEBI" id="CHEBI:456216"/>
        <dbReference type="EC" id="2.7.1.50"/>
    </reaction>
</comment>
<comment type="function">
    <text evidence="11">Catalyzes the phosphorylation of the hydroxyl group of 4-methyl-5-beta-hydroxyethylthiazole (THZ).</text>
</comment>
<dbReference type="GO" id="GO:0005524">
    <property type="term" value="F:ATP binding"/>
    <property type="evidence" value="ECO:0007669"/>
    <property type="project" value="UniProtKB-UniRule"/>
</dbReference>
<organism evidence="12 13">
    <name type="scientific">Thalassobaculum fulvum</name>
    <dbReference type="NCBI Taxonomy" id="1633335"/>
    <lineage>
        <taxon>Bacteria</taxon>
        <taxon>Pseudomonadati</taxon>
        <taxon>Pseudomonadota</taxon>
        <taxon>Alphaproteobacteria</taxon>
        <taxon>Rhodospirillales</taxon>
        <taxon>Thalassobaculaceae</taxon>
        <taxon>Thalassobaculum</taxon>
    </lineage>
</organism>
<comment type="pathway">
    <text evidence="3 11">Cofactor biosynthesis; thiamine diphosphate biosynthesis; 4-methyl-5-(2-phosphoethyl)-thiazole from 5-(2-hydroxyethyl)-4-methylthiazole: step 1/1.</text>
</comment>
<evidence type="ECO:0000256" key="8">
    <source>
        <dbReference type="ARBA" id="ARBA00022840"/>
    </source>
</evidence>
<dbReference type="NCBIfam" id="NF006830">
    <property type="entry name" value="PRK09355.1"/>
    <property type="match status" value="1"/>
</dbReference>
<reference evidence="12" key="1">
    <citation type="journal article" date="2014" name="Int. J. Syst. Evol. Microbiol.">
        <title>Complete genome sequence of Corynebacterium casei LMG S-19264T (=DSM 44701T), isolated from a smear-ripened cheese.</title>
        <authorList>
            <consortium name="US DOE Joint Genome Institute (JGI-PGF)"/>
            <person name="Walter F."/>
            <person name="Albersmeier A."/>
            <person name="Kalinowski J."/>
            <person name="Ruckert C."/>
        </authorList>
    </citation>
    <scope>NUCLEOTIDE SEQUENCE</scope>
    <source>
        <strain evidence="12">KCTC 42651</strain>
    </source>
</reference>